<proteinExistence type="predicted"/>
<dbReference type="eggNOG" id="COG1671">
    <property type="taxonomic scope" value="Bacteria"/>
</dbReference>
<evidence type="ECO:0000313" key="1">
    <source>
        <dbReference type="EMBL" id="KGX84785.1"/>
    </source>
</evidence>
<dbReference type="OrthoDB" id="9794613at2"/>
<dbReference type="EMBL" id="AVPG01000031">
    <property type="protein sequence ID" value="KGX84785.1"/>
    <property type="molecule type" value="Genomic_DNA"/>
</dbReference>
<sequence length="126" mass="14275">MTETFVTAINCKDGRAQLPVIYWMQERFSAQYVDMITEPGPTNHILNATEQQIETLKAKINISHNIHGSKAIAIVAHNECAGNPISKEEQKQQVSQCVDIVNSWGYDMKVIGLFVNENWEVELIEE</sequence>
<organism evidence="1 2">
    <name type="scientific">Pontibacillus litoralis JSM 072002</name>
    <dbReference type="NCBI Taxonomy" id="1385512"/>
    <lineage>
        <taxon>Bacteria</taxon>
        <taxon>Bacillati</taxon>
        <taxon>Bacillota</taxon>
        <taxon>Bacilli</taxon>
        <taxon>Bacillales</taxon>
        <taxon>Bacillaceae</taxon>
        <taxon>Pontibacillus</taxon>
    </lineage>
</organism>
<reference evidence="1 2" key="1">
    <citation type="submission" date="2013-08" db="EMBL/GenBank/DDBJ databases">
        <authorList>
            <person name="Huang J."/>
            <person name="Wang G."/>
        </authorList>
    </citation>
    <scope>NUCLEOTIDE SEQUENCE [LARGE SCALE GENOMIC DNA]</scope>
    <source>
        <strain evidence="1 2">JSM 072002</strain>
    </source>
</reference>
<dbReference type="Pfam" id="PF20393">
    <property type="entry name" value="Pro_CA_2"/>
    <property type="match status" value="1"/>
</dbReference>
<evidence type="ECO:0008006" key="3">
    <source>
        <dbReference type="Google" id="ProtNLM"/>
    </source>
</evidence>
<dbReference type="Proteomes" id="UP000030401">
    <property type="component" value="Unassembled WGS sequence"/>
</dbReference>
<gene>
    <name evidence="1" type="ORF">N784_11885</name>
</gene>
<keyword evidence="2" id="KW-1185">Reference proteome</keyword>
<evidence type="ECO:0000313" key="2">
    <source>
        <dbReference type="Proteomes" id="UP000030401"/>
    </source>
</evidence>
<dbReference type="RefSeq" id="WP_036836047.1">
    <property type="nucleotide sequence ID" value="NZ_AVPG01000031.1"/>
</dbReference>
<accession>A0A0A5G134</accession>
<dbReference type="InterPro" id="IPR046871">
    <property type="entry name" value="Pro_CA_2"/>
</dbReference>
<dbReference type="STRING" id="1385512.N784_11885"/>
<comment type="caution">
    <text evidence="1">The sequence shown here is derived from an EMBL/GenBank/DDBJ whole genome shotgun (WGS) entry which is preliminary data.</text>
</comment>
<name>A0A0A5G134_9BACI</name>
<protein>
    <recommendedName>
        <fullName evidence="3">Carbonic anhydrase</fullName>
    </recommendedName>
</protein>
<dbReference type="AlphaFoldDB" id="A0A0A5G134"/>